<dbReference type="Pfam" id="PF00226">
    <property type="entry name" value="DnaJ"/>
    <property type="match status" value="1"/>
</dbReference>
<evidence type="ECO:0000256" key="1">
    <source>
        <dbReference type="ARBA" id="ARBA00004230"/>
    </source>
</evidence>
<evidence type="ECO:0000256" key="7">
    <source>
        <dbReference type="ARBA" id="ARBA00056649"/>
    </source>
</evidence>
<dbReference type="Gene3D" id="2.60.260.20">
    <property type="entry name" value="Urease metallochaperone UreE, N-terminal domain"/>
    <property type="match status" value="2"/>
</dbReference>
<dbReference type="PROSITE" id="PS50076">
    <property type="entry name" value="DNAJ_2"/>
    <property type="match status" value="1"/>
</dbReference>
<evidence type="ECO:0000313" key="15">
    <source>
        <dbReference type="EMBL" id="KAF4082356.1"/>
    </source>
</evidence>
<dbReference type="EMBL" id="JAAGNN010000012">
    <property type="protein sequence ID" value="KAF4082356.1"/>
    <property type="molecule type" value="Genomic_DNA"/>
</dbReference>
<evidence type="ECO:0000259" key="14">
    <source>
        <dbReference type="PROSITE" id="PS50076"/>
    </source>
</evidence>
<dbReference type="InterPro" id="IPR036869">
    <property type="entry name" value="J_dom_sf"/>
</dbReference>
<evidence type="ECO:0000256" key="3">
    <source>
        <dbReference type="ARBA" id="ARBA00022846"/>
    </source>
</evidence>
<keyword evidence="16" id="KW-1185">Reference proteome</keyword>
<evidence type="ECO:0000256" key="13">
    <source>
        <dbReference type="ARBA" id="ARBA00081125"/>
    </source>
</evidence>
<gene>
    <name evidence="15" type="ORF">AMELA_G00150610</name>
</gene>
<evidence type="ECO:0000256" key="6">
    <source>
        <dbReference type="ARBA" id="ARBA00023273"/>
    </source>
</evidence>
<evidence type="ECO:0000256" key="4">
    <source>
        <dbReference type="ARBA" id="ARBA00023069"/>
    </source>
</evidence>
<proteinExistence type="predicted"/>
<comment type="caution">
    <text evidence="15">The sequence shown here is derived from an EMBL/GenBank/DDBJ whole genome shotgun (WGS) entry which is preliminary data.</text>
</comment>
<reference evidence="15 16" key="1">
    <citation type="submission" date="2020-02" db="EMBL/GenBank/DDBJ databases">
        <title>A chromosome-scale genome assembly of the black bullhead catfish (Ameiurus melas).</title>
        <authorList>
            <person name="Wen M."/>
            <person name="Zham M."/>
            <person name="Cabau C."/>
            <person name="Klopp C."/>
            <person name="Donnadieu C."/>
            <person name="Roques C."/>
            <person name="Bouchez O."/>
            <person name="Lampietro C."/>
            <person name="Jouanno E."/>
            <person name="Herpin A."/>
            <person name="Louis A."/>
            <person name="Berthelot C."/>
            <person name="Parey E."/>
            <person name="Roest-Crollius H."/>
            <person name="Braasch I."/>
            <person name="Postlethwait J."/>
            <person name="Robinson-Rechavi M."/>
            <person name="Echchiki A."/>
            <person name="Begum T."/>
            <person name="Montfort J."/>
            <person name="Schartl M."/>
            <person name="Bobe J."/>
            <person name="Guiguen Y."/>
        </authorList>
    </citation>
    <scope>NUCLEOTIDE SEQUENCE [LARGE SCALE GENOMIC DNA]</scope>
    <source>
        <strain evidence="15">M_S1</strain>
        <tissue evidence="15">Blood</tissue>
    </source>
</reference>
<dbReference type="AlphaFoldDB" id="A0A7J6AI08"/>
<dbReference type="FunFam" id="2.60.260.20:FF:000002">
    <property type="entry name" value="Dnaj homolog subfamily b member"/>
    <property type="match status" value="1"/>
</dbReference>
<organism evidence="15 16">
    <name type="scientific">Ameiurus melas</name>
    <name type="common">Black bullhead</name>
    <name type="synonym">Silurus melas</name>
    <dbReference type="NCBI Taxonomy" id="219545"/>
    <lineage>
        <taxon>Eukaryota</taxon>
        <taxon>Metazoa</taxon>
        <taxon>Chordata</taxon>
        <taxon>Craniata</taxon>
        <taxon>Vertebrata</taxon>
        <taxon>Euteleostomi</taxon>
        <taxon>Actinopterygii</taxon>
        <taxon>Neopterygii</taxon>
        <taxon>Teleostei</taxon>
        <taxon>Ostariophysi</taxon>
        <taxon>Siluriformes</taxon>
        <taxon>Ictaluridae</taxon>
        <taxon>Ameiurus</taxon>
    </lineage>
</organism>
<evidence type="ECO:0000256" key="11">
    <source>
        <dbReference type="ARBA" id="ARBA00078669"/>
    </source>
</evidence>
<dbReference type="SUPFAM" id="SSF46565">
    <property type="entry name" value="Chaperone J-domain"/>
    <property type="match status" value="1"/>
</dbReference>
<dbReference type="GO" id="GO:0005829">
    <property type="term" value="C:cytosol"/>
    <property type="evidence" value="ECO:0007669"/>
    <property type="project" value="TreeGrafter"/>
</dbReference>
<keyword evidence="5" id="KW-0143">Chaperone</keyword>
<evidence type="ECO:0000256" key="2">
    <source>
        <dbReference type="ARBA" id="ARBA00022794"/>
    </source>
</evidence>
<dbReference type="GO" id="GO:0036126">
    <property type="term" value="C:sperm flagellum"/>
    <property type="evidence" value="ECO:0007669"/>
    <property type="project" value="UniProtKB-ARBA"/>
</dbReference>
<dbReference type="PRINTS" id="PR00625">
    <property type="entry name" value="JDOMAIN"/>
</dbReference>
<dbReference type="SUPFAM" id="SSF49493">
    <property type="entry name" value="HSP40/DnaJ peptide-binding domain"/>
    <property type="match status" value="2"/>
</dbReference>
<dbReference type="SMART" id="SM00271">
    <property type="entry name" value="DnaJ"/>
    <property type="match status" value="1"/>
</dbReference>
<comment type="subunit">
    <text evidence="8">Homodimer. Component of the axonemal radial spoke complex 1 (RS1), at least composed of spoke head proteins RSPH1, RSPH3, RSPH9 and the cilia-specific component RSPH4A or sperm-specific component RSPH6A, spoke stalk proteins RSPH14, DNAJB13, DYDC1, ROPN1L and NME5, and the anchor protein IQUB. Interacts with SUN5. Interacts with IQUB.</text>
</comment>
<dbReference type="InterPro" id="IPR001623">
    <property type="entry name" value="DnaJ_domain"/>
</dbReference>
<dbReference type="OrthoDB" id="550424at2759"/>
<dbReference type="InterPro" id="IPR002939">
    <property type="entry name" value="DnaJ_C"/>
</dbReference>
<dbReference type="Proteomes" id="UP000593565">
    <property type="component" value="Unassembled WGS sequence"/>
</dbReference>
<keyword evidence="6" id="KW-0966">Cell projection</keyword>
<dbReference type="GO" id="GO:0006457">
    <property type="term" value="P:protein folding"/>
    <property type="evidence" value="ECO:0007669"/>
    <property type="project" value="InterPro"/>
</dbReference>
<protein>
    <recommendedName>
        <fullName evidence="9">DnaJ homolog subfamily B member 13</fullName>
    </recommendedName>
    <alternativeName>
        <fullName evidence="12">Testis and spermatogenesis cell-related protein 6</fullName>
    </alternativeName>
    <alternativeName>
        <fullName evidence="13">Testis spermatocyte apoptosis-related gene 6 protein</fullName>
    </alternativeName>
    <alternativeName>
        <fullName evidence="10">Testis spermatogenesis apoptosis-related gene 3 protein</fullName>
    </alternativeName>
    <alternativeName>
        <fullName evidence="11">Testis spermatogenesis apoptosis-related gene 6 protein</fullName>
    </alternativeName>
</protein>
<dbReference type="FunFam" id="1.10.287.110:FF:000033">
    <property type="entry name" value="dnaJ homolog subfamily B member 13"/>
    <property type="match status" value="1"/>
</dbReference>
<dbReference type="GO" id="GO:0007017">
    <property type="term" value="P:microtubule-based process"/>
    <property type="evidence" value="ECO:0007669"/>
    <property type="project" value="UniProtKB-ARBA"/>
</dbReference>
<evidence type="ECO:0000313" key="16">
    <source>
        <dbReference type="Proteomes" id="UP000593565"/>
    </source>
</evidence>
<accession>A0A7J6AI08</accession>
<dbReference type="Pfam" id="PF01556">
    <property type="entry name" value="DnaJ_C"/>
    <property type="match status" value="1"/>
</dbReference>
<evidence type="ECO:0000256" key="8">
    <source>
        <dbReference type="ARBA" id="ARBA00064985"/>
    </source>
</evidence>
<name>A0A7J6AI08_AMEME</name>
<dbReference type="GO" id="GO:0030030">
    <property type="term" value="P:cell projection organization"/>
    <property type="evidence" value="ECO:0007669"/>
    <property type="project" value="UniProtKB-KW"/>
</dbReference>
<evidence type="ECO:0000256" key="10">
    <source>
        <dbReference type="ARBA" id="ARBA00075378"/>
    </source>
</evidence>
<keyword evidence="4" id="KW-0969">Cilium</keyword>
<sequence length="313" mass="35164">MGKDYYTALEINRNGTDADIKQAYRRLALKYHPQNNNQPGAYEKFNQLAEAYDVLSDPRKKAAYDKFGEEGLKGGIPPESAASGAWSSGYTYHGNPEKTFRQFFGGDNPFADFHTTDVELSFGGLRGREVKKQDPPIERDLHLALEDLFHGCTKKIKISRRVMNEDGQTSSIKDKILTITVKPGWKEGTRITFPKEGDQGPNCIPADIIFIVRQKPHPMFARQNNDLIYTENISLEKALTGFSVEVETLDGRLLNIPVNDIVCPQYSKRVTGEGMPLSSDPAARGDLIIRFNTQFPQKLSTEKKVLIKQAFSM</sequence>
<dbReference type="PANTHER" id="PTHR24078">
    <property type="entry name" value="DNAJ HOMOLOG SUBFAMILY C MEMBER"/>
    <property type="match status" value="1"/>
</dbReference>
<dbReference type="GO" id="GO:0051087">
    <property type="term" value="F:protein-folding chaperone binding"/>
    <property type="evidence" value="ECO:0007669"/>
    <property type="project" value="TreeGrafter"/>
</dbReference>
<dbReference type="InterPro" id="IPR018253">
    <property type="entry name" value="DnaJ_domain_CS"/>
</dbReference>
<evidence type="ECO:0000256" key="9">
    <source>
        <dbReference type="ARBA" id="ARBA00071910"/>
    </source>
</evidence>
<feature type="domain" description="J" evidence="14">
    <location>
        <begin position="4"/>
        <end position="68"/>
    </location>
</feature>
<evidence type="ECO:0000256" key="5">
    <source>
        <dbReference type="ARBA" id="ARBA00023186"/>
    </source>
</evidence>
<dbReference type="InterPro" id="IPR008971">
    <property type="entry name" value="HSP40/DnaJ_pept-bd"/>
</dbReference>
<comment type="function">
    <text evidence="7">Functions as part of axonemal radial spoke complexes that play an important part in the motility of sperm and cilia.</text>
</comment>
<dbReference type="InterPro" id="IPR051339">
    <property type="entry name" value="DnaJ_subfamily_B"/>
</dbReference>
<dbReference type="FunFam" id="2.60.260.20:FF:000006">
    <property type="entry name" value="DnaJ subfamily B member 13"/>
    <property type="match status" value="1"/>
</dbReference>
<dbReference type="Gene3D" id="1.10.287.110">
    <property type="entry name" value="DnaJ domain"/>
    <property type="match status" value="1"/>
</dbReference>
<dbReference type="GO" id="GO:0051082">
    <property type="term" value="F:unfolded protein binding"/>
    <property type="evidence" value="ECO:0007669"/>
    <property type="project" value="InterPro"/>
</dbReference>
<keyword evidence="3" id="KW-0282">Flagellum</keyword>
<evidence type="ECO:0000256" key="12">
    <source>
        <dbReference type="ARBA" id="ARBA00080190"/>
    </source>
</evidence>
<dbReference type="PANTHER" id="PTHR24078:SF519">
    <property type="entry name" value="DNAJ HOMOLOG SUBFAMILY B MEMBER 13"/>
    <property type="match status" value="1"/>
</dbReference>
<dbReference type="CDD" id="cd06257">
    <property type="entry name" value="DnaJ"/>
    <property type="match status" value="1"/>
</dbReference>
<dbReference type="CDD" id="cd10747">
    <property type="entry name" value="DnaJ_C"/>
    <property type="match status" value="1"/>
</dbReference>
<comment type="subcellular location">
    <subcellularLocation>
        <location evidence="1">Cell projection</location>
        <location evidence="1">Cilium</location>
        <location evidence="1">Flagellum</location>
    </subcellularLocation>
</comment>
<dbReference type="PROSITE" id="PS00636">
    <property type="entry name" value="DNAJ_1"/>
    <property type="match status" value="1"/>
</dbReference>
<keyword evidence="2" id="KW-0970">Cilium biogenesis/degradation</keyword>